<dbReference type="InterPro" id="IPR003598">
    <property type="entry name" value="Ig_sub2"/>
</dbReference>
<gene>
    <name evidence="6" type="ORF">Ciccas_001748</name>
</gene>
<dbReference type="InterPro" id="IPR036116">
    <property type="entry name" value="FN3_sf"/>
</dbReference>
<dbReference type="InterPro" id="IPR013098">
    <property type="entry name" value="Ig_I-set"/>
</dbReference>
<dbReference type="SMART" id="SM00409">
    <property type="entry name" value="IG"/>
    <property type="match status" value="2"/>
</dbReference>
<evidence type="ECO:0000256" key="2">
    <source>
        <dbReference type="ARBA" id="ARBA00023157"/>
    </source>
</evidence>
<evidence type="ECO:0000259" key="4">
    <source>
        <dbReference type="PROSITE" id="PS50835"/>
    </source>
</evidence>
<dbReference type="PANTHER" id="PTHR44170">
    <property type="entry name" value="PROTEIN SIDEKICK"/>
    <property type="match status" value="1"/>
</dbReference>
<organism evidence="6 7">
    <name type="scientific">Cichlidogyrus casuarinus</name>
    <dbReference type="NCBI Taxonomy" id="1844966"/>
    <lineage>
        <taxon>Eukaryota</taxon>
        <taxon>Metazoa</taxon>
        <taxon>Spiralia</taxon>
        <taxon>Lophotrochozoa</taxon>
        <taxon>Platyhelminthes</taxon>
        <taxon>Monogenea</taxon>
        <taxon>Monopisthocotylea</taxon>
        <taxon>Dactylogyridea</taxon>
        <taxon>Ancyrocephalidae</taxon>
        <taxon>Cichlidogyrus</taxon>
    </lineage>
</organism>
<dbReference type="SMART" id="SM00408">
    <property type="entry name" value="IGc2"/>
    <property type="match status" value="2"/>
</dbReference>
<evidence type="ECO:0000313" key="6">
    <source>
        <dbReference type="EMBL" id="KAL3319583.1"/>
    </source>
</evidence>
<dbReference type="SUPFAM" id="SSF49265">
    <property type="entry name" value="Fibronectin type III"/>
    <property type="match status" value="2"/>
</dbReference>
<dbReference type="CDD" id="cd00063">
    <property type="entry name" value="FN3"/>
    <property type="match status" value="4"/>
</dbReference>
<dbReference type="PANTHER" id="PTHR44170:SF56">
    <property type="entry name" value="FIBRONECTIN TYPE-III DOMAIN-CONTAINING PROTEIN"/>
    <property type="match status" value="1"/>
</dbReference>
<feature type="domain" description="Ig-like" evidence="4">
    <location>
        <begin position="84"/>
        <end position="177"/>
    </location>
</feature>
<keyword evidence="3" id="KW-0812">Transmembrane</keyword>
<proteinExistence type="predicted"/>
<sequence length="1321" mass="149030">MEFIVSAPPTISEAPKNTSVLRESVAVFTCCARGNPEPEIEFIVKPRISDSAEQDESYQKSIPIPGGRSLRIDMASSKHNLGFPMISVKSSKKTNNVTVMVSNPYVIDCEATLNTRVPFERTWFKDAIPIDFKSSRHRLAQNGSLMIDQVYDSDEGMYDCMIKNELGSALSNPTELKILRKQLYPELVEVTKDVQLKRGSKATLVCRAKGYPQPTVVWMTESNNELTDYRLLEAVTTVFHIDQDQTYRCVANNSLGSIKQSISLKVMPQPKRPTSVYYQERSNTSVLITWVRPQRNGIEIDSYVIRYEEESYGTKEVEMEVERMYGGRQELSYRLTGLKPSTKYSITVLSKSKKHGLSEPGENCPISLTTSEGAPSDPPGNFRQLIDSISNQPTLRWDPPNNPNGKILHYKVYDSTEPDFEMGAWSKLPVTQITETSFVVSNSDLDVRPHYYAVAAATSAGDGPLTPVISIYKKLGAPDRVENLRNVSSSRENVTLAWDQQKLKYGDLYYSYRVGYKELNARYSNTWKWDTVEREGCQIDNLKPGTEYLFVVRALNSGQVEGVPTRLVVQTLPQMNSKPLKLRYSQLRSTGDEGYKSLLINWDKPEQFPEEIKVYEVSLTTIGPRIGIQDPELNRRVRINVTGTSFDTANYLVPLKLGYIFKISVKAIGERVGGETESIFVSIEENSENLRSDTVEVHWTWDREKVKPRVEKLSHYRAIYYKDKEEPENSQYEKSTMESVTLKNLITNAEYNIAIEPVYIAADDSEQIGPRSAVKRVKVYDLARKAPSIVELYWINPRDFHIIWRLDDNQDPRHINQIIITCGQSLPSKNSYIYSPSTTQATIPAPGRSKNTNDPYLVQIKAKYMDGTESEVSRTMRVEDKQSVTHRQSLGLRCQGILPSLGFSGDSPDVGALRISWASDLKTDRVDLSIKGTRKFLNEDNQRKEADMPMIVRTLELTKDTNSQLVINEMLHANTNYEVKLEVKKSENEIAQCRTWMAPPRQVNPPKPDRFVHLSDGKKQRVAFLVDRASQELGDINTYILVVKLLPSSLQLGAEPRELDSFKNLQLNAQLEDDQKIFAVAEYDHSTFADSTMEVQVPVIGLSANLIRRSRAADSNPLKPNGGIRVNPFHVLQYGQSYAAFTLACVLPNSDGGSLNDMQETLPNKRDCRASTWSSVVTVSNPLVIIPIPNHQRTKPSTSLVTVISIVTGLALVLSIALAIGCFMRRRSKTTTTLSTKISDKLDSTLKTPLMQTINIWSIRLIQNFETLQREASNGHLTENHQYQQHVLEDGESQQAHNNSIHVNMMSPQNVDYQPASGLFA</sequence>
<accession>A0ABD2QJ72</accession>
<evidence type="ECO:0000256" key="1">
    <source>
        <dbReference type="ARBA" id="ARBA00022737"/>
    </source>
</evidence>
<feature type="transmembrane region" description="Helical" evidence="3">
    <location>
        <begin position="1200"/>
        <end position="1224"/>
    </location>
</feature>
<keyword evidence="1" id="KW-0677">Repeat</keyword>
<feature type="domain" description="Ig-like" evidence="4">
    <location>
        <begin position="185"/>
        <end position="265"/>
    </location>
</feature>
<keyword evidence="2" id="KW-1015">Disulfide bond</keyword>
<protein>
    <submittedName>
        <fullName evidence="6">Uncharacterized protein</fullName>
    </submittedName>
</protein>
<feature type="domain" description="Fibronectin type-III" evidence="5">
    <location>
        <begin position="272"/>
        <end position="373"/>
    </location>
</feature>
<dbReference type="InterPro" id="IPR013783">
    <property type="entry name" value="Ig-like_fold"/>
</dbReference>
<keyword evidence="3" id="KW-0472">Membrane</keyword>
<evidence type="ECO:0000259" key="5">
    <source>
        <dbReference type="PROSITE" id="PS50853"/>
    </source>
</evidence>
<dbReference type="PROSITE" id="PS50835">
    <property type="entry name" value="IG_LIKE"/>
    <property type="match status" value="2"/>
</dbReference>
<evidence type="ECO:0000256" key="3">
    <source>
        <dbReference type="SAM" id="Phobius"/>
    </source>
</evidence>
<dbReference type="InterPro" id="IPR007110">
    <property type="entry name" value="Ig-like_dom"/>
</dbReference>
<dbReference type="Pfam" id="PF07679">
    <property type="entry name" value="I-set"/>
    <property type="match status" value="2"/>
</dbReference>
<keyword evidence="3" id="KW-1133">Transmembrane helix</keyword>
<dbReference type="InterPro" id="IPR003599">
    <property type="entry name" value="Ig_sub"/>
</dbReference>
<dbReference type="SMART" id="SM00060">
    <property type="entry name" value="FN3"/>
    <property type="match status" value="4"/>
</dbReference>
<dbReference type="Gene3D" id="2.60.40.10">
    <property type="entry name" value="Immunoglobulins"/>
    <property type="match status" value="7"/>
</dbReference>
<evidence type="ECO:0000313" key="7">
    <source>
        <dbReference type="Proteomes" id="UP001626550"/>
    </source>
</evidence>
<dbReference type="InterPro" id="IPR036179">
    <property type="entry name" value="Ig-like_dom_sf"/>
</dbReference>
<dbReference type="PROSITE" id="PS50853">
    <property type="entry name" value="FN3"/>
    <property type="match status" value="3"/>
</dbReference>
<reference evidence="6 7" key="1">
    <citation type="submission" date="2024-11" db="EMBL/GenBank/DDBJ databases">
        <title>Adaptive evolution of stress response genes in parasites aligns with host niche diversity.</title>
        <authorList>
            <person name="Hahn C."/>
            <person name="Resl P."/>
        </authorList>
    </citation>
    <scope>NUCLEOTIDE SEQUENCE [LARGE SCALE GENOMIC DNA]</scope>
    <source>
        <strain evidence="6">EGGRZ-B1_66</strain>
        <tissue evidence="6">Body</tissue>
    </source>
</reference>
<dbReference type="EMBL" id="JBJKFK010000122">
    <property type="protein sequence ID" value="KAL3319583.1"/>
    <property type="molecule type" value="Genomic_DNA"/>
</dbReference>
<dbReference type="InterPro" id="IPR003961">
    <property type="entry name" value="FN3_dom"/>
</dbReference>
<dbReference type="SUPFAM" id="SSF48726">
    <property type="entry name" value="Immunoglobulin"/>
    <property type="match status" value="2"/>
</dbReference>
<dbReference type="Proteomes" id="UP001626550">
    <property type="component" value="Unassembled WGS sequence"/>
</dbReference>
<name>A0ABD2QJ72_9PLAT</name>
<feature type="domain" description="Fibronectin type-III" evidence="5">
    <location>
        <begin position="378"/>
        <end position="476"/>
    </location>
</feature>
<comment type="caution">
    <text evidence="6">The sequence shown here is derived from an EMBL/GenBank/DDBJ whole genome shotgun (WGS) entry which is preliminary data.</text>
</comment>
<keyword evidence="7" id="KW-1185">Reference proteome</keyword>
<dbReference type="Pfam" id="PF00041">
    <property type="entry name" value="fn3"/>
    <property type="match status" value="2"/>
</dbReference>
<feature type="domain" description="Fibronectin type-III" evidence="5">
    <location>
        <begin position="477"/>
        <end position="575"/>
    </location>
</feature>